<dbReference type="GO" id="GO:0003723">
    <property type="term" value="F:RNA binding"/>
    <property type="evidence" value="ECO:0007669"/>
    <property type="project" value="TreeGrafter"/>
</dbReference>
<accession>A0A9R1PKJ7</accession>
<feature type="region of interest" description="Disordered" evidence="1">
    <location>
        <begin position="1"/>
        <end position="113"/>
    </location>
</feature>
<protein>
    <submittedName>
        <fullName evidence="2">Uncharacterized protein</fullName>
    </submittedName>
</protein>
<name>A0A9R1PKJ7_TRITD</name>
<feature type="compositionally biased region" description="Basic and acidic residues" evidence="1">
    <location>
        <begin position="32"/>
        <end position="45"/>
    </location>
</feature>
<dbReference type="Gramene" id="TRITD2Bv1G091000.6">
    <property type="protein sequence ID" value="TRITD2Bv1G091000.6"/>
    <property type="gene ID" value="TRITD2Bv1G091000"/>
</dbReference>
<feature type="region of interest" description="Disordered" evidence="1">
    <location>
        <begin position="128"/>
        <end position="271"/>
    </location>
</feature>
<feature type="compositionally biased region" description="Polar residues" evidence="1">
    <location>
        <begin position="262"/>
        <end position="271"/>
    </location>
</feature>
<feature type="compositionally biased region" description="Basic and acidic residues" evidence="1">
    <location>
        <begin position="82"/>
        <end position="108"/>
    </location>
</feature>
<dbReference type="EMBL" id="LT934114">
    <property type="protein sequence ID" value="VAH45188.1"/>
    <property type="molecule type" value="Genomic_DNA"/>
</dbReference>
<evidence type="ECO:0000313" key="2">
    <source>
        <dbReference type="EMBL" id="VAH45188.1"/>
    </source>
</evidence>
<dbReference type="PANTHER" id="PTHR12202:SF0">
    <property type="entry name" value="ESF1 HOMOLOG"/>
    <property type="match status" value="1"/>
</dbReference>
<feature type="compositionally biased region" description="Basic residues" evidence="1">
    <location>
        <begin position="13"/>
        <end position="31"/>
    </location>
</feature>
<evidence type="ECO:0000256" key="1">
    <source>
        <dbReference type="SAM" id="MobiDB-lite"/>
    </source>
</evidence>
<proteinExistence type="predicted"/>
<dbReference type="PANTHER" id="PTHR12202">
    <property type="entry name" value="ESF1 HOMOLOG"/>
    <property type="match status" value="1"/>
</dbReference>
<dbReference type="InterPro" id="IPR039754">
    <property type="entry name" value="Esf1"/>
</dbReference>
<gene>
    <name evidence="2" type="ORF">TRITD_2Bv1G091000</name>
</gene>
<dbReference type="AlphaFoldDB" id="A0A9R1PKJ7"/>
<feature type="compositionally biased region" description="Basic and acidic residues" evidence="1">
    <location>
        <begin position="161"/>
        <end position="181"/>
    </location>
</feature>
<dbReference type="Proteomes" id="UP000324705">
    <property type="component" value="Chromosome 2B"/>
</dbReference>
<organism evidence="2 3">
    <name type="scientific">Triticum turgidum subsp. durum</name>
    <name type="common">Durum wheat</name>
    <name type="synonym">Triticum durum</name>
    <dbReference type="NCBI Taxonomy" id="4567"/>
    <lineage>
        <taxon>Eukaryota</taxon>
        <taxon>Viridiplantae</taxon>
        <taxon>Streptophyta</taxon>
        <taxon>Embryophyta</taxon>
        <taxon>Tracheophyta</taxon>
        <taxon>Spermatophyta</taxon>
        <taxon>Magnoliopsida</taxon>
        <taxon>Liliopsida</taxon>
        <taxon>Poales</taxon>
        <taxon>Poaceae</taxon>
        <taxon>BOP clade</taxon>
        <taxon>Pooideae</taxon>
        <taxon>Triticodae</taxon>
        <taxon>Triticeae</taxon>
        <taxon>Triticinae</taxon>
        <taxon>Triticum</taxon>
    </lineage>
</organism>
<feature type="compositionally biased region" description="Low complexity" evidence="1">
    <location>
        <begin position="70"/>
        <end position="81"/>
    </location>
</feature>
<sequence>MAPTADSVDLKGQKKAKKSNSKDERKHRKDKHERPAADEASPRNEAKRKHKGGQEGKEHGKKPKKEKKAGAVAEATGAGAAEVKRGDEKMKRAMEDERFAAARTDPRFRPMRRKEAKVALDSRFNGMLTNPMFASSEAPVDKRGRRRKKGAKENPMLHYYLKQEEGDEKEKEKEKVKLVQKDDDDEVEEEDEQVEEESSSSDDEEEEEEDDENTLIPLTLSRLTPTSSHYRGRRARSRALSCRLASQPPPAKPAGLRAARPSPSSLQAPSQELPNPLLPCCPVAMDVARSAVQQSRHLLAPGRRCGLPARIYFLSIVPPCTLRT</sequence>
<keyword evidence="3" id="KW-1185">Reference proteome</keyword>
<evidence type="ECO:0000313" key="3">
    <source>
        <dbReference type="Proteomes" id="UP000324705"/>
    </source>
</evidence>
<feature type="compositionally biased region" description="Acidic residues" evidence="1">
    <location>
        <begin position="182"/>
        <end position="213"/>
    </location>
</feature>
<dbReference type="GO" id="GO:0006364">
    <property type="term" value="P:rRNA processing"/>
    <property type="evidence" value="ECO:0007669"/>
    <property type="project" value="InterPro"/>
</dbReference>
<reference evidence="2 3" key="1">
    <citation type="submission" date="2017-09" db="EMBL/GenBank/DDBJ databases">
        <authorList>
            <consortium name="International Durum Wheat Genome Sequencing Consortium (IDWGSC)"/>
            <person name="Milanesi L."/>
        </authorList>
    </citation>
    <scope>NUCLEOTIDE SEQUENCE [LARGE SCALE GENOMIC DNA]</scope>
    <source>
        <strain evidence="3">cv. Svevo</strain>
    </source>
</reference>